<reference evidence="6" key="1">
    <citation type="submission" date="2024-03" db="EMBL/GenBank/DDBJ databases">
        <title>WGS assembly of Saponaria officinalis var. Norfolk2.</title>
        <authorList>
            <person name="Jenkins J."/>
            <person name="Shu S."/>
            <person name="Grimwood J."/>
            <person name="Barry K."/>
            <person name="Goodstein D."/>
            <person name="Schmutz J."/>
            <person name="Leebens-Mack J."/>
            <person name="Osbourn A."/>
        </authorList>
    </citation>
    <scope>NUCLEOTIDE SEQUENCE [LARGE SCALE GENOMIC DNA]</scope>
    <source>
        <strain evidence="6">JIC</strain>
    </source>
</reference>
<evidence type="ECO:0000256" key="5">
    <source>
        <dbReference type="ARBA" id="ARBA00022729"/>
    </source>
</evidence>
<dbReference type="GO" id="GO:0005576">
    <property type="term" value="C:extracellular region"/>
    <property type="evidence" value="ECO:0007669"/>
    <property type="project" value="UniProtKB-SubCell"/>
</dbReference>
<comment type="similarity">
    <text evidence="2">Belongs to the plant self-incompatibility (S1) protein family.</text>
</comment>
<evidence type="ECO:0000313" key="6">
    <source>
        <dbReference type="EMBL" id="KAK9706655.1"/>
    </source>
</evidence>
<dbReference type="EMBL" id="JBDFQZ010000007">
    <property type="protein sequence ID" value="KAK9706655.1"/>
    <property type="molecule type" value="Genomic_DNA"/>
</dbReference>
<sequence>MLKYILGMILISIEVLIILNQQMLVHGHIFTKSHFRLNIENALSEDVLDLRCTKYCGNKKTDLGLVHLALHQNYTTTFETTWMKNTKVKCSLGSVNNGRLLDFDACNEACGSYCEKYHCNWRVADDGLHEVFPHGYQPLLYCWNRNNLSTVC</sequence>
<dbReference type="Proteomes" id="UP001443914">
    <property type="component" value="Unassembled WGS sequence"/>
</dbReference>
<evidence type="ECO:0000256" key="3">
    <source>
        <dbReference type="ARBA" id="ARBA00022471"/>
    </source>
</evidence>
<dbReference type="GO" id="GO:0060320">
    <property type="term" value="P:rejection of self pollen"/>
    <property type="evidence" value="ECO:0007669"/>
    <property type="project" value="UniProtKB-KW"/>
</dbReference>
<keyword evidence="7" id="KW-1185">Reference proteome</keyword>
<protein>
    <submittedName>
        <fullName evidence="6">Uncharacterized protein</fullName>
    </submittedName>
</protein>
<organism evidence="6 7">
    <name type="scientific">Saponaria officinalis</name>
    <name type="common">Common soapwort</name>
    <name type="synonym">Lychnis saponaria</name>
    <dbReference type="NCBI Taxonomy" id="3572"/>
    <lineage>
        <taxon>Eukaryota</taxon>
        <taxon>Viridiplantae</taxon>
        <taxon>Streptophyta</taxon>
        <taxon>Embryophyta</taxon>
        <taxon>Tracheophyta</taxon>
        <taxon>Spermatophyta</taxon>
        <taxon>Magnoliopsida</taxon>
        <taxon>eudicotyledons</taxon>
        <taxon>Gunneridae</taxon>
        <taxon>Pentapetalae</taxon>
        <taxon>Caryophyllales</taxon>
        <taxon>Caryophyllaceae</taxon>
        <taxon>Caryophylleae</taxon>
        <taxon>Saponaria</taxon>
    </lineage>
</organism>
<proteinExistence type="inferred from homology"/>
<dbReference type="InterPro" id="IPR010264">
    <property type="entry name" value="Self-incomp_S1"/>
</dbReference>
<keyword evidence="4" id="KW-0964">Secreted</keyword>
<comment type="subcellular location">
    <subcellularLocation>
        <location evidence="1">Secreted</location>
    </subcellularLocation>
</comment>
<evidence type="ECO:0000256" key="1">
    <source>
        <dbReference type="ARBA" id="ARBA00004613"/>
    </source>
</evidence>
<dbReference type="AlphaFoldDB" id="A0AAW1JSE5"/>
<evidence type="ECO:0000256" key="4">
    <source>
        <dbReference type="ARBA" id="ARBA00022525"/>
    </source>
</evidence>
<evidence type="ECO:0000256" key="2">
    <source>
        <dbReference type="ARBA" id="ARBA00005581"/>
    </source>
</evidence>
<name>A0AAW1JSE5_SAPOF</name>
<keyword evidence="3" id="KW-0713">Self-incompatibility</keyword>
<accession>A0AAW1JSE5</accession>
<dbReference type="Pfam" id="PF05938">
    <property type="entry name" value="Self-incomp_S1"/>
    <property type="match status" value="1"/>
</dbReference>
<keyword evidence="5" id="KW-0732">Signal</keyword>
<comment type="caution">
    <text evidence="6">The sequence shown here is derived from an EMBL/GenBank/DDBJ whole genome shotgun (WGS) entry which is preliminary data.</text>
</comment>
<evidence type="ECO:0000313" key="7">
    <source>
        <dbReference type="Proteomes" id="UP001443914"/>
    </source>
</evidence>
<gene>
    <name evidence="6" type="ORF">RND81_07G142300</name>
</gene>